<keyword evidence="7 11" id="KW-0521">NADP</keyword>
<dbReference type="EC" id="1.1.1.169" evidence="4 11"/>
<dbReference type="GO" id="GO:0005737">
    <property type="term" value="C:cytoplasm"/>
    <property type="evidence" value="ECO:0007669"/>
    <property type="project" value="TreeGrafter"/>
</dbReference>
<evidence type="ECO:0000256" key="2">
    <source>
        <dbReference type="ARBA" id="ARBA00004994"/>
    </source>
</evidence>
<reference evidence="14" key="2">
    <citation type="submission" date="2022-10" db="EMBL/GenBank/DDBJ databases">
        <authorList>
            <person name="Trinh H.N."/>
        </authorList>
    </citation>
    <scope>NUCLEOTIDE SEQUENCE</scope>
    <source>
        <strain evidence="14">RN2-1</strain>
    </source>
</reference>
<evidence type="ECO:0000256" key="8">
    <source>
        <dbReference type="ARBA" id="ARBA00023002"/>
    </source>
</evidence>
<comment type="function">
    <text evidence="1 11">Catalyzes the NADPH-dependent reduction of ketopantoate into pantoic acid.</text>
</comment>
<dbReference type="PANTHER" id="PTHR21708:SF26">
    <property type="entry name" value="2-DEHYDROPANTOATE 2-REDUCTASE"/>
    <property type="match status" value="1"/>
</dbReference>
<keyword evidence="6 11" id="KW-0566">Pantothenate biosynthesis</keyword>
<dbReference type="InterPro" id="IPR013752">
    <property type="entry name" value="KPA_reductase"/>
</dbReference>
<evidence type="ECO:0000256" key="11">
    <source>
        <dbReference type="RuleBase" id="RU362068"/>
    </source>
</evidence>
<feature type="domain" description="Ketopantoate reductase N-terminal" evidence="12">
    <location>
        <begin position="3"/>
        <end position="148"/>
    </location>
</feature>
<dbReference type="FunFam" id="1.10.1040.10:FF:000017">
    <property type="entry name" value="2-dehydropantoate 2-reductase"/>
    <property type="match status" value="1"/>
</dbReference>
<dbReference type="InterPro" id="IPR036291">
    <property type="entry name" value="NAD(P)-bd_dom_sf"/>
</dbReference>
<dbReference type="FunFam" id="3.40.50.720:FF:000307">
    <property type="entry name" value="2-dehydropantoate 2-reductase"/>
    <property type="match status" value="1"/>
</dbReference>
<dbReference type="RefSeq" id="WP_264712585.1">
    <property type="nucleotide sequence ID" value="NZ_JAPDNT010000002.1"/>
</dbReference>
<feature type="domain" description="Ketopantoate reductase C-terminal" evidence="13">
    <location>
        <begin position="177"/>
        <end position="300"/>
    </location>
</feature>
<comment type="catalytic activity">
    <reaction evidence="10 11">
        <text>(R)-pantoate + NADP(+) = 2-dehydropantoate + NADPH + H(+)</text>
        <dbReference type="Rhea" id="RHEA:16233"/>
        <dbReference type="ChEBI" id="CHEBI:11561"/>
        <dbReference type="ChEBI" id="CHEBI:15378"/>
        <dbReference type="ChEBI" id="CHEBI:15980"/>
        <dbReference type="ChEBI" id="CHEBI:57783"/>
        <dbReference type="ChEBI" id="CHEBI:58349"/>
        <dbReference type="EC" id="1.1.1.169"/>
    </reaction>
</comment>
<accession>A0AA41YNX0</accession>
<evidence type="ECO:0000256" key="4">
    <source>
        <dbReference type="ARBA" id="ARBA00013014"/>
    </source>
</evidence>
<dbReference type="AlphaFoldDB" id="A0AA41YNX0"/>
<keyword evidence="15" id="KW-1185">Reference proteome</keyword>
<dbReference type="InterPro" id="IPR008927">
    <property type="entry name" value="6-PGluconate_DH-like_C_sf"/>
</dbReference>
<evidence type="ECO:0000256" key="10">
    <source>
        <dbReference type="ARBA" id="ARBA00048793"/>
    </source>
</evidence>
<dbReference type="SUPFAM" id="SSF51735">
    <property type="entry name" value="NAD(P)-binding Rossmann-fold domains"/>
    <property type="match status" value="1"/>
</dbReference>
<evidence type="ECO:0000259" key="13">
    <source>
        <dbReference type="Pfam" id="PF08546"/>
    </source>
</evidence>
<dbReference type="Gene3D" id="1.10.1040.10">
    <property type="entry name" value="N-(1-d-carboxylethyl)-l-norvaline Dehydrogenase, domain 2"/>
    <property type="match status" value="1"/>
</dbReference>
<gene>
    <name evidence="14" type="primary">panE</name>
    <name evidence="14" type="ORF">OL599_05180</name>
</gene>
<dbReference type="Gene3D" id="3.40.50.720">
    <property type="entry name" value="NAD(P)-binding Rossmann-like Domain"/>
    <property type="match status" value="1"/>
</dbReference>
<evidence type="ECO:0000256" key="5">
    <source>
        <dbReference type="ARBA" id="ARBA00019465"/>
    </source>
</evidence>
<evidence type="ECO:0000256" key="3">
    <source>
        <dbReference type="ARBA" id="ARBA00007870"/>
    </source>
</evidence>
<evidence type="ECO:0000256" key="7">
    <source>
        <dbReference type="ARBA" id="ARBA00022857"/>
    </source>
</evidence>
<proteinExistence type="inferred from homology"/>
<dbReference type="GO" id="GO:0008677">
    <property type="term" value="F:2-dehydropantoate 2-reductase activity"/>
    <property type="evidence" value="ECO:0007669"/>
    <property type="project" value="UniProtKB-EC"/>
</dbReference>
<dbReference type="SUPFAM" id="SSF48179">
    <property type="entry name" value="6-phosphogluconate dehydrogenase C-terminal domain-like"/>
    <property type="match status" value="1"/>
</dbReference>
<evidence type="ECO:0000256" key="1">
    <source>
        <dbReference type="ARBA" id="ARBA00002919"/>
    </source>
</evidence>
<comment type="similarity">
    <text evidence="3 11">Belongs to the ketopantoate reductase family.</text>
</comment>
<evidence type="ECO:0000313" key="15">
    <source>
        <dbReference type="Proteomes" id="UP001165679"/>
    </source>
</evidence>
<keyword evidence="8 11" id="KW-0560">Oxidoreductase</keyword>
<dbReference type="GO" id="GO:0015940">
    <property type="term" value="P:pantothenate biosynthetic process"/>
    <property type="evidence" value="ECO:0007669"/>
    <property type="project" value="UniProtKB-KW"/>
</dbReference>
<dbReference type="Pfam" id="PF02558">
    <property type="entry name" value="ApbA"/>
    <property type="match status" value="1"/>
</dbReference>
<comment type="pathway">
    <text evidence="2 11">Cofactor biosynthesis; (R)-pantothenate biosynthesis; (R)-pantoate from 3-methyl-2-oxobutanoate: step 2/2.</text>
</comment>
<dbReference type="Pfam" id="PF08546">
    <property type="entry name" value="ApbA_C"/>
    <property type="match status" value="1"/>
</dbReference>
<evidence type="ECO:0000256" key="6">
    <source>
        <dbReference type="ARBA" id="ARBA00022655"/>
    </source>
</evidence>
<name>A0AA41YNX0_9PROT</name>
<dbReference type="Proteomes" id="UP001165679">
    <property type="component" value="Unassembled WGS sequence"/>
</dbReference>
<evidence type="ECO:0000313" key="14">
    <source>
        <dbReference type="EMBL" id="MCW3473963.1"/>
    </source>
</evidence>
<dbReference type="NCBIfam" id="TIGR00745">
    <property type="entry name" value="apbA_panE"/>
    <property type="match status" value="1"/>
</dbReference>
<dbReference type="EMBL" id="JAPDNT010000002">
    <property type="protein sequence ID" value="MCW3473963.1"/>
    <property type="molecule type" value="Genomic_DNA"/>
</dbReference>
<evidence type="ECO:0000256" key="9">
    <source>
        <dbReference type="ARBA" id="ARBA00032024"/>
    </source>
</evidence>
<dbReference type="PANTHER" id="PTHR21708">
    <property type="entry name" value="PROBABLE 2-DEHYDROPANTOATE 2-REDUCTASE"/>
    <property type="match status" value="1"/>
</dbReference>
<dbReference type="InterPro" id="IPR051402">
    <property type="entry name" value="KPR-Related"/>
</dbReference>
<dbReference type="InterPro" id="IPR013332">
    <property type="entry name" value="KPR_N"/>
</dbReference>
<dbReference type="InterPro" id="IPR003710">
    <property type="entry name" value="ApbA"/>
</dbReference>
<comment type="caution">
    <text evidence="14">The sequence shown here is derived from an EMBL/GenBank/DDBJ whole genome shotgun (WGS) entry which is preliminary data.</text>
</comment>
<evidence type="ECO:0000259" key="12">
    <source>
        <dbReference type="Pfam" id="PF02558"/>
    </source>
</evidence>
<protein>
    <recommendedName>
        <fullName evidence="5 11">2-dehydropantoate 2-reductase</fullName>
        <ecNumber evidence="4 11">1.1.1.169</ecNumber>
    </recommendedName>
    <alternativeName>
        <fullName evidence="9 11">Ketopantoate reductase</fullName>
    </alternativeName>
</protein>
<organism evidence="14 15">
    <name type="scientific">Limobrevibacterium gyesilva</name>
    <dbReference type="NCBI Taxonomy" id="2991712"/>
    <lineage>
        <taxon>Bacteria</taxon>
        <taxon>Pseudomonadati</taxon>
        <taxon>Pseudomonadota</taxon>
        <taxon>Alphaproteobacteria</taxon>
        <taxon>Acetobacterales</taxon>
        <taxon>Acetobacteraceae</taxon>
        <taxon>Limobrevibacterium</taxon>
    </lineage>
</organism>
<sequence length="306" mass="32124">MRILVLGAGGIGGYFGGRLAAAGVDVTFQVRPRRAEQIARDGLVIKSPLGDLQLPVKTVLRETAAPGYDAILLSCKAFDLDDAIESLRPAAPGALIVPLLNGMRHLDTLDAAFGAGNVAGGVAQIGVTLDADGTVRHLNRGQGFVFGERDAAQASRCAALAAVLAKGGFEPRHSHEILQDMWEKFVFLCSIAGMCCLMRSNIGAIARTADGISLMQEMLEDCAAVATAAGYAPRARFMEFSTKSVSDPTSTGAASMLRDVQRGGKVEADHVVGDMLARAKAMGRNATLLRAAYAHLQAYQAARAPD</sequence>
<dbReference type="InterPro" id="IPR013328">
    <property type="entry name" value="6PGD_dom2"/>
</dbReference>
<reference evidence="14" key="1">
    <citation type="submission" date="2022-09" db="EMBL/GenBank/DDBJ databases">
        <title>Rhodovastum sp. nov. RN2-1 isolated from soil in Seongnam, South Korea.</title>
        <authorList>
            <person name="Le N.T."/>
        </authorList>
    </citation>
    <scope>NUCLEOTIDE SEQUENCE</scope>
    <source>
        <strain evidence="14">RN2-1</strain>
    </source>
</reference>
<dbReference type="NCBIfam" id="NF005094">
    <property type="entry name" value="PRK06522.2-5"/>
    <property type="match status" value="1"/>
</dbReference>